<dbReference type="PANTHER" id="PTHR31120:SF6">
    <property type="entry name" value="METALLOPROTEASE TIKI HOMOLOG"/>
    <property type="match status" value="1"/>
</dbReference>
<evidence type="ECO:0000256" key="12">
    <source>
        <dbReference type="ARBA" id="ARBA00023180"/>
    </source>
</evidence>
<keyword evidence="6 13" id="KW-0479">Metal-binding</keyword>
<proteinExistence type="inferred from homology"/>
<protein>
    <recommendedName>
        <fullName evidence="13">Metalloprotease TIKI homolog</fullName>
        <ecNumber evidence="13">3.4.-.-</ecNumber>
    </recommendedName>
</protein>
<comment type="subcellular location">
    <subcellularLocation>
        <location evidence="13">Cell membrane</location>
        <topology evidence="13">Single-pass type I membrane protein</topology>
    </subcellularLocation>
    <subcellularLocation>
        <location evidence="2">Membrane</location>
        <topology evidence="2">Single-pass type I membrane protein</topology>
    </subcellularLocation>
</comment>
<gene>
    <name evidence="15" type="ORF">X798_04819</name>
</gene>
<dbReference type="InterPro" id="IPR002816">
    <property type="entry name" value="TraB/PrgY/GumN_fam"/>
</dbReference>
<keyword evidence="7 13" id="KW-0732">Signal</keyword>
<dbReference type="EMBL" id="KZ270014">
    <property type="protein sequence ID" value="OZC08126.1"/>
    <property type="molecule type" value="Genomic_DNA"/>
</dbReference>
<dbReference type="EC" id="3.4.-.-" evidence="13"/>
<evidence type="ECO:0000313" key="16">
    <source>
        <dbReference type="Proteomes" id="UP000242913"/>
    </source>
</evidence>
<dbReference type="Proteomes" id="UP000242913">
    <property type="component" value="Unassembled WGS sequence"/>
</dbReference>
<keyword evidence="16" id="KW-1185">Reference proteome</keyword>
<keyword evidence="13" id="KW-0879">Wnt signaling pathway</keyword>
<dbReference type="PROSITE" id="PS51257">
    <property type="entry name" value="PROKAR_LIPOPROTEIN"/>
    <property type="match status" value="1"/>
</dbReference>
<feature type="transmembrane region" description="Helical" evidence="13">
    <location>
        <begin position="404"/>
        <end position="431"/>
    </location>
</feature>
<dbReference type="PANTHER" id="PTHR31120">
    <property type="entry name" value="METALLOPROTEASE TIKI"/>
    <property type="match status" value="1"/>
</dbReference>
<evidence type="ECO:0000256" key="14">
    <source>
        <dbReference type="SAM" id="SignalP"/>
    </source>
</evidence>
<evidence type="ECO:0000256" key="13">
    <source>
        <dbReference type="RuleBase" id="RU369069"/>
    </source>
</evidence>
<dbReference type="Pfam" id="PF01963">
    <property type="entry name" value="TraB_PrgY_gumN"/>
    <property type="match status" value="1"/>
</dbReference>
<keyword evidence="11 13" id="KW-0472">Membrane</keyword>
<dbReference type="OrthoDB" id="10040378at2759"/>
<evidence type="ECO:0000256" key="5">
    <source>
        <dbReference type="ARBA" id="ARBA00022692"/>
    </source>
</evidence>
<reference evidence="15 16" key="1">
    <citation type="submission" date="2015-12" db="EMBL/GenBank/DDBJ databases">
        <title>Draft genome of the nematode, Onchocerca flexuosa.</title>
        <authorList>
            <person name="Mitreva M."/>
        </authorList>
    </citation>
    <scope>NUCLEOTIDE SEQUENCE [LARGE SCALE GENOMIC DNA]</scope>
    <source>
        <strain evidence="15">Red Deer</strain>
    </source>
</reference>
<organism evidence="15 16">
    <name type="scientific">Onchocerca flexuosa</name>
    <dbReference type="NCBI Taxonomy" id="387005"/>
    <lineage>
        <taxon>Eukaryota</taxon>
        <taxon>Metazoa</taxon>
        <taxon>Ecdysozoa</taxon>
        <taxon>Nematoda</taxon>
        <taxon>Chromadorea</taxon>
        <taxon>Rhabditida</taxon>
        <taxon>Spirurina</taxon>
        <taxon>Spiruromorpha</taxon>
        <taxon>Filarioidea</taxon>
        <taxon>Onchocercidae</taxon>
        <taxon>Onchocerca</taxon>
    </lineage>
</organism>
<evidence type="ECO:0000256" key="8">
    <source>
        <dbReference type="ARBA" id="ARBA00022801"/>
    </source>
</evidence>
<dbReference type="CDD" id="cd14789">
    <property type="entry name" value="Tiki"/>
    <property type="match status" value="1"/>
</dbReference>
<dbReference type="InterPro" id="IPR040230">
    <property type="entry name" value="TIKI1/2-like"/>
</dbReference>
<comment type="similarity">
    <text evidence="3 13">Belongs to the TIKI family.</text>
</comment>
<evidence type="ECO:0000256" key="4">
    <source>
        <dbReference type="ARBA" id="ARBA00022670"/>
    </source>
</evidence>
<keyword evidence="13" id="KW-1003">Cell membrane</keyword>
<dbReference type="GO" id="GO:0005886">
    <property type="term" value="C:plasma membrane"/>
    <property type="evidence" value="ECO:0007669"/>
    <property type="project" value="UniProtKB-SubCell"/>
</dbReference>
<comment type="function">
    <text evidence="13">Metalloprotease that acts as a negative regulator of the Wnt signaling pathway.</text>
</comment>
<evidence type="ECO:0000256" key="11">
    <source>
        <dbReference type="ARBA" id="ARBA00023136"/>
    </source>
</evidence>
<dbReference type="GO" id="GO:0006508">
    <property type="term" value="P:proteolysis"/>
    <property type="evidence" value="ECO:0007669"/>
    <property type="project" value="UniProtKB-KW"/>
</dbReference>
<evidence type="ECO:0000256" key="7">
    <source>
        <dbReference type="ARBA" id="ARBA00022729"/>
    </source>
</evidence>
<evidence type="ECO:0000256" key="9">
    <source>
        <dbReference type="ARBA" id="ARBA00022989"/>
    </source>
</evidence>
<evidence type="ECO:0000256" key="3">
    <source>
        <dbReference type="ARBA" id="ARBA00008261"/>
    </source>
</evidence>
<dbReference type="AlphaFoldDB" id="A0A238BTB8"/>
<evidence type="ECO:0000256" key="10">
    <source>
        <dbReference type="ARBA" id="ARBA00023049"/>
    </source>
</evidence>
<keyword evidence="9 13" id="KW-1133">Transmembrane helix</keyword>
<keyword evidence="12" id="KW-0325">Glycoprotein</keyword>
<dbReference type="GO" id="GO:0004222">
    <property type="term" value="F:metalloendopeptidase activity"/>
    <property type="evidence" value="ECO:0007669"/>
    <property type="project" value="UniProtKB-UniRule"/>
</dbReference>
<dbReference type="GO" id="GO:0016055">
    <property type="term" value="P:Wnt signaling pathway"/>
    <property type="evidence" value="ECO:0007669"/>
    <property type="project" value="UniProtKB-KW"/>
</dbReference>
<evidence type="ECO:0000313" key="15">
    <source>
        <dbReference type="EMBL" id="OZC08126.1"/>
    </source>
</evidence>
<sequence>MKILQYQLLLMFFFVYSYQLGISCKNDDQIHKKSIFLWSIERNNFVEGYMFGTIHVPFTEVWEQVSEKVKTAFARSDSAVFELDLYNANTIERLSECKNIPGGGTVKDYLSPKLYSRLEHYMRIYRNQLEKQYDRKGNLQSESGARNRPRHMFGSIVEGWERRRPVWLLFLLYQISEKYLYREHTPMLDLFLAQYALELNKKLYSIETANELLFAINYTLSYLEFEHNLTMIGMQSNNSGIVNLINNYKCGSLDESLLSTDSKRFINQGFSITLELDRKAQEIDNQLREDIIERRNIRMAERIAKLLRWKVGSQYFFALGAGHFLGRKSVLALLESQGYVTKAVTENDEISFREQQSDRRVYVFNELWVRDDDVKTDPAIDIELTVRELTSGESSIRADRSQTVIFIVMIIIHLSWHSIVILNPLFILLFYPHH</sequence>
<keyword evidence="10 13" id="KW-0482">Metalloprotease</keyword>
<feature type="signal peptide" evidence="14">
    <location>
        <begin position="1"/>
        <end position="23"/>
    </location>
</feature>
<accession>A0A238BTB8</accession>
<name>A0A238BTB8_9BILA</name>
<dbReference type="GO" id="GO:0030178">
    <property type="term" value="P:negative regulation of Wnt signaling pathway"/>
    <property type="evidence" value="ECO:0007669"/>
    <property type="project" value="UniProtKB-UniRule"/>
</dbReference>
<feature type="chain" id="PRO_5013325724" description="Metalloprotease TIKI homolog" evidence="14">
    <location>
        <begin position="24"/>
        <end position="434"/>
    </location>
</feature>
<keyword evidence="4 13" id="KW-0645">Protease</keyword>
<comment type="cofactor">
    <cofactor evidence="13">
        <name>Mn(2+)</name>
        <dbReference type="ChEBI" id="CHEBI:29035"/>
    </cofactor>
    <cofactor evidence="13">
        <name>Co(2+)</name>
        <dbReference type="ChEBI" id="CHEBI:48828"/>
    </cofactor>
    <text evidence="13">Divalent metal cations. Mn(2+) or Co(2+).</text>
</comment>
<evidence type="ECO:0000256" key="2">
    <source>
        <dbReference type="ARBA" id="ARBA00004479"/>
    </source>
</evidence>
<keyword evidence="5 13" id="KW-0812">Transmembrane</keyword>
<comment type="cofactor">
    <cofactor evidence="1">
        <name>Co(2+)</name>
        <dbReference type="ChEBI" id="CHEBI:48828"/>
    </cofactor>
</comment>
<dbReference type="GO" id="GO:0046872">
    <property type="term" value="F:metal ion binding"/>
    <property type="evidence" value="ECO:0007669"/>
    <property type="project" value="UniProtKB-UniRule"/>
</dbReference>
<evidence type="ECO:0000256" key="6">
    <source>
        <dbReference type="ARBA" id="ARBA00022723"/>
    </source>
</evidence>
<keyword evidence="8 13" id="KW-0378">Hydrolase</keyword>
<evidence type="ECO:0000256" key="1">
    <source>
        <dbReference type="ARBA" id="ARBA00001941"/>
    </source>
</evidence>